<dbReference type="InterPro" id="IPR029151">
    <property type="entry name" value="Sensor-like_sf"/>
</dbReference>
<evidence type="ECO:0000313" key="7">
    <source>
        <dbReference type="EMBL" id="MDI9240674.1"/>
    </source>
</evidence>
<dbReference type="Gene3D" id="3.30.450.20">
    <property type="entry name" value="PAS domain"/>
    <property type="match status" value="1"/>
</dbReference>
<dbReference type="Pfam" id="PF00015">
    <property type="entry name" value="MCPsignal"/>
    <property type="match status" value="1"/>
</dbReference>
<dbReference type="PANTHER" id="PTHR43531">
    <property type="entry name" value="PROTEIN ICFG"/>
    <property type="match status" value="1"/>
</dbReference>
<dbReference type="Pfam" id="PF17201">
    <property type="entry name" value="Cache_3-Cache_2"/>
    <property type="match status" value="1"/>
</dbReference>
<feature type="transmembrane region" description="Helical" evidence="4">
    <location>
        <begin position="314"/>
        <end position="336"/>
    </location>
</feature>
<feature type="domain" description="HAMP" evidence="6">
    <location>
        <begin position="340"/>
        <end position="392"/>
    </location>
</feature>
<evidence type="ECO:0000256" key="3">
    <source>
        <dbReference type="PROSITE-ProRule" id="PRU00284"/>
    </source>
</evidence>
<dbReference type="EMBL" id="JASGBI010000002">
    <property type="protein sequence ID" value="MDI9240674.1"/>
    <property type="molecule type" value="Genomic_DNA"/>
</dbReference>
<dbReference type="SUPFAM" id="SSF103190">
    <property type="entry name" value="Sensory domain-like"/>
    <property type="match status" value="1"/>
</dbReference>
<dbReference type="SUPFAM" id="SSF158472">
    <property type="entry name" value="HAMP domain-like"/>
    <property type="match status" value="1"/>
</dbReference>
<dbReference type="RefSeq" id="WP_283214158.1">
    <property type="nucleotide sequence ID" value="NZ_JASGBI010000002.1"/>
</dbReference>
<dbReference type="PROSITE" id="PS50885">
    <property type="entry name" value="HAMP"/>
    <property type="match status" value="2"/>
</dbReference>
<dbReference type="InterPro" id="IPR003660">
    <property type="entry name" value="HAMP_dom"/>
</dbReference>
<dbReference type="InterPro" id="IPR041395">
    <property type="entry name" value="McpB_HAMP_3rd"/>
</dbReference>
<dbReference type="CDD" id="cd11386">
    <property type="entry name" value="MCP_signal"/>
    <property type="match status" value="1"/>
</dbReference>
<proteinExistence type="inferred from homology"/>
<dbReference type="Gene3D" id="1.10.287.950">
    <property type="entry name" value="Methyl-accepting chemotaxis protein"/>
    <property type="match status" value="1"/>
</dbReference>
<protein>
    <submittedName>
        <fullName evidence="7">Cache 3/Cache 2 fusion domain-containing protein</fullName>
    </submittedName>
</protein>
<dbReference type="Pfam" id="PF18947">
    <property type="entry name" value="HAMP_2"/>
    <property type="match status" value="1"/>
</dbReference>
<feature type="domain" description="Methyl-accepting transducer" evidence="5">
    <location>
        <begin position="578"/>
        <end position="807"/>
    </location>
</feature>
<comment type="similarity">
    <text evidence="2">Belongs to the methyl-accepting chemotaxis (MCP) protein family.</text>
</comment>
<keyword evidence="8" id="KW-1185">Reference proteome</keyword>
<dbReference type="InterPro" id="IPR033462">
    <property type="entry name" value="Cache_3-Cache_2"/>
</dbReference>
<reference evidence="7 8" key="1">
    <citation type="submission" date="2023-05" db="EMBL/GenBank/DDBJ databases">
        <title>Lysobacter sp. strain LF1 Genome sequencing and assembly.</title>
        <authorList>
            <person name="Jung Y."/>
        </authorList>
    </citation>
    <scope>NUCLEOTIDE SEQUENCE [LARGE SCALE GENOMIC DNA]</scope>
    <source>
        <strain evidence="7 8">LF1</strain>
    </source>
</reference>
<dbReference type="InterPro" id="IPR051310">
    <property type="entry name" value="MCP_chemotaxis"/>
</dbReference>
<dbReference type="Gene3D" id="1.20.120.1530">
    <property type="match status" value="2"/>
</dbReference>
<organism evidence="7 8">
    <name type="scientific">Lysobacter stagni</name>
    <dbReference type="NCBI Taxonomy" id="3045172"/>
    <lineage>
        <taxon>Bacteria</taxon>
        <taxon>Pseudomonadati</taxon>
        <taxon>Pseudomonadota</taxon>
        <taxon>Gammaproteobacteria</taxon>
        <taxon>Lysobacterales</taxon>
        <taxon>Lysobacteraceae</taxon>
        <taxon>Lysobacter</taxon>
    </lineage>
</organism>
<dbReference type="CDD" id="cd06225">
    <property type="entry name" value="HAMP"/>
    <property type="match status" value="1"/>
</dbReference>
<dbReference type="SUPFAM" id="SSF58104">
    <property type="entry name" value="Methyl-accepting chemotaxis protein (MCP) signaling domain"/>
    <property type="match status" value="1"/>
</dbReference>
<dbReference type="Proteomes" id="UP001321580">
    <property type="component" value="Unassembled WGS sequence"/>
</dbReference>
<gene>
    <name evidence="7" type="ORF">QLQ15_17355</name>
</gene>
<dbReference type="InterPro" id="IPR004089">
    <property type="entry name" value="MCPsignal_dom"/>
</dbReference>
<keyword evidence="1" id="KW-0488">Methylation</keyword>
<evidence type="ECO:0000256" key="4">
    <source>
        <dbReference type="SAM" id="Phobius"/>
    </source>
</evidence>
<dbReference type="PROSITE" id="PS50111">
    <property type="entry name" value="CHEMOTAXIS_TRANSDUC_2"/>
    <property type="match status" value="1"/>
</dbReference>
<keyword evidence="4" id="KW-0812">Transmembrane</keyword>
<keyword evidence="4" id="KW-0472">Membrane</keyword>
<evidence type="ECO:0000313" key="8">
    <source>
        <dbReference type="Proteomes" id="UP001321580"/>
    </source>
</evidence>
<evidence type="ECO:0000256" key="1">
    <source>
        <dbReference type="ARBA" id="ARBA00022481"/>
    </source>
</evidence>
<feature type="domain" description="HAMP" evidence="6">
    <location>
        <begin position="527"/>
        <end position="573"/>
    </location>
</feature>
<sequence>MRSSLGHQIGFTLGVTMVLMLAGLAVLVNRHAAQAVEERASHDLRATAQILRDNVATYEHSLTEATRTLGGALQTAFASGSVRLAPAKDDGLPTLWLQDRKVDAGFAGVDRFTQDTGAVVSLFVRQGEEFTRVATSVRNEKGERVIGTKLAHDSPAYARMLKDEPYTGKTKLFGRDYMVHYRPLHDDAGQMVGILFVGKDYGQELTALKEKVSSMRIGEAGQFFVIDSTKAGEETFAIHSAAEGAPVRAHFDAAGYRALDAAIAAGGGVVEASMTGKDGATPAPTLLAVETFPTWHWAVVAAEPQAQIVASTHALTVLIAIASLVTLLVILAVSWVSIRRIVIFPLAAASRLADDVAQGRMDGAMPPARDDELGGLQRSMARMREQVQSVIAAQREMAARHDAGQISHRMDDTAFPGQYGQMVRDTNTLVASHIAVKMQLVDVMQHYAEGDLSVDMERLPGEKAVLTRTMDAVKTSLSAINDEIKRLAAAAAMGDFSVRGDAMRFRNDFRVMLDGLNAMMAVSDDNLARVSMLLRAIARGDLTQRMDGQFHGVFERMRDDANATVAQLTAIVGRIQDASSAINTAAAEIASGNADLSTRTEQQAASLEETAASMEELTSTVRQNAESARQANQLAIDAGAVAAQGGDVVGEAVATMRDIESASQRIAEIIGVIDGIAFQTNILALNAAVEAARAGESGRGFAVVASEVRSLAQRSAQAAKEIKGLIEDSVAKIHDGSTLVNRTGATMGEIVASVRRVTDIMADISNASQEQTTGIEQVSATIAHMDESTQQNAALVEEASASAHSMEEQAQTLADAVRQFVVSAQHRGSAEAASHPRRANVA</sequence>
<dbReference type="Pfam" id="PF18575">
    <property type="entry name" value="HAMP_N3"/>
    <property type="match status" value="1"/>
</dbReference>
<evidence type="ECO:0000259" key="5">
    <source>
        <dbReference type="PROSITE" id="PS50111"/>
    </source>
</evidence>
<dbReference type="PANTHER" id="PTHR43531:SF14">
    <property type="entry name" value="METHYL-ACCEPTING CHEMOTAXIS PROTEIN I-RELATED"/>
    <property type="match status" value="1"/>
</dbReference>
<comment type="caution">
    <text evidence="7">The sequence shown here is derived from an EMBL/GenBank/DDBJ whole genome shotgun (WGS) entry which is preliminary data.</text>
</comment>
<evidence type="ECO:0000256" key="2">
    <source>
        <dbReference type="ARBA" id="ARBA00029447"/>
    </source>
</evidence>
<keyword evidence="3" id="KW-0807">Transducer</keyword>
<evidence type="ECO:0000259" key="6">
    <source>
        <dbReference type="PROSITE" id="PS50885"/>
    </source>
</evidence>
<name>A0ABT6XKI2_9GAMM</name>
<keyword evidence="4" id="KW-1133">Transmembrane helix</keyword>
<accession>A0ABT6XKI2</accession>
<dbReference type="SMART" id="SM00304">
    <property type="entry name" value="HAMP"/>
    <property type="match status" value="3"/>
</dbReference>
<dbReference type="SMART" id="SM00283">
    <property type="entry name" value="MA"/>
    <property type="match status" value="1"/>
</dbReference>